<evidence type="ECO:0000313" key="2">
    <source>
        <dbReference type="Proteomes" id="UP000184020"/>
    </source>
</evidence>
<dbReference type="EMBL" id="FQWF01000009">
    <property type="protein sequence ID" value="SHG73569.1"/>
    <property type="molecule type" value="Genomic_DNA"/>
</dbReference>
<accession>A0A1M5M9E6</accession>
<dbReference type="Proteomes" id="UP000184020">
    <property type="component" value="Unassembled WGS sequence"/>
</dbReference>
<dbReference type="STRING" id="229205.SAMN05444372_10987"/>
<keyword evidence="2" id="KW-1185">Reference proteome</keyword>
<reference evidence="2" key="1">
    <citation type="submission" date="2016-11" db="EMBL/GenBank/DDBJ databases">
        <authorList>
            <person name="Varghese N."/>
            <person name="Submissions S."/>
        </authorList>
    </citation>
    <scope>NUCLEOTIDE SEQUENCE [LARGE SCALE GENOMIC DNA]</scope>
    <source>
        <strain evidence="2">DSM 17659</strain>
    </source>
</reference>
<sequence>MNIQQTTEQKELCKLINKLEQKTGNTNLLLILKAVHTLSVDNETNLILTFLKQNYSYCME</sequence>
<proteinExistence type="predicted"/>
<evidence type="ECO:0000313" key="1">
    <source>
        <dbReference type="EMBL" id="SHG73569.1"/>
    </source>
</evidence>
<protein>
    <submittedName>
        <fullName evidence="1">Uncharacterized protein</fullName>
    </submittedName>
</protein>
<name>A0A1M5M9E6_9FLAO</name>
<organism evidence="1 2">
    <name type="scientific">Flavobacterium micromati</name>
    <dbReference type="NCBI Taxonomy" id="229205"/>
    <lineage>
        <taxon>Bacteria</taxon>
        <taxon>Pseudomonadati</taxon>
        <taxon>Bacteroidota</taxon>
        <taxon>Flavobacteriia</taxon>
        <taxon>Flavobacteriales</taxon>
        <taxon>Flavobacteriaceae</taxon>
        <taxon>Flavobacterium</taxon>
    </lineage>
</organism>
<dbReference type="AlphaFoldDB" id="A0A1M5M9E6"/>
<gene>
    <name evidence="1" type="ORF">SAMN05444372_10987</name>
</gene>